<name>A0ABQ8U4T8_9EUKA</name>
<sequence>MSLPFVLVIRRLDGCPSASPSGLPSAGVASAVVRELFAMVSDAHQRNVTRFSVTVTCVELKGDLFLFMDPFYVHSGPVFDLVRPVGPKHDIRRDPEGHMFVST</sequence>
<accession>A0ABQ8U4T8</accession>
<evidence type="ECO:0000313" key="2">
    <source>
        <dbReference type="Proteomes" id="UP001141327"/>
    </source>
</evidence>
<dbReference type="Proteomes" id="UP001141327">
    <property type="component" value="Unassembled WGS sequence"/>
</dbReference>
<evidence type="ECO:0000313" key="1">
    <source>
        <dbReference type="EMBL" id="KAJ4452868.1"/>
    </source>
</evidence>
<comment type="caution">
    <text evidence="1">The sequence shown here is derived from an EMBL/GenBank/DDBJ whole genome shotgun (WGS) entry which is preliminary data.</text>
</comment>
<protein>
    <submittedName>
        <fullName evidence="1">Uncharacterized protein</fullName>
    </submittedName>
</protein>
<reference evidence="1" key="1">
    <citation type="journal article" date="2022" name="bioRxiv">
        <title>Genomics of Preaxostyla Flagellates Illuminates Evolutionary Transitions and the Path Towards Mitochondrial Loss.</title>
        <authorList>
            <person name="Novak L.V.F."/>
            <person name="Treitli S.C."/>
            <person name="Pyrih J."/>
            <person name="Halakuc P."/>
            <person name="Pipaliya S.V."/>
            <person name="Vacek V."/>
            <person name="Brzon O."/>
            <person name="Soukal P."/>
            <person name="Eme L."/>
            <person name="Dacks J.B."/>
            <person name="Karnkowska A."/>
            <person name="Elias M."/>
            <person name="Hampl V."/>
        </authorList>
    </citation>
    <scope>NUCLEOTIDE SEQUENCE</scope>
    <source>
        <strain evidence="1">RCP-MX</strain>
    </source>
</reference>
<organism evidence="1 2">
    <name type="scientific">Paratrimastix pyriformis</name>
    <dbReference type="NCBI Taxonomy" id="342808"/>
    <lineage>
        <taxon>Eukaryota</taxon>
        <taxon>Metamonada</taxon>
        <taxon>Preaxostyla</taxon>
        <taxon>Paratrimastigidae</taxon>
        <taxon>Paratrimastix</taxon>
    </lineage>
</organism>
<gene>
    <name evidence="1" type="ORF">PAPYR_12845</name>
</gene>
<proteinExistence type="predicted"/>
<dbReference type="EMBL" id="JAPMOS010000365">
    <property type="protein sequence ID" value="KAJ4452868.1"/>
    <property type="molecule type" value="Genomic_DNA"/>
</dbReference>
<keyword evidence="2" id="KW-1185">Reference proteome</keyword>